<accession>G5HQG7</accession>
<dbReference type="RefSeq" id="WP_007868164.1">
    <property type="nucleotide sequence ID" value="NZ_JH376428.1"/>
</dbReference>
<evidence type="ECO:0000313" key="1">
    <source>
        <dbReference type="EMBL" id="EHE96293.1"/>
    </source>
</evidence>
<gene>
    <name evidence="1" type="ORF">HMPREF9469_04829</name>
</gene>
<reference evidence="1 2" key="1">
    <citation type="submission" date="2011-08" db="EMBL/GenBank/DDBJ databases">
        <title>The Genome Sequence of Clostridium citroniae WAL-17108.</title>
        <authorList>
            <consortium name="The Broad Institute Genome Sequencing Platform"/>
            <person name="Earl A."/>
            <person name="Ward D."/>
            <person name="Feldgarden M."/>
            <person name="Gevers D."/>
            <person name="Finegold S.M."/>
            <person name="Summanen P.H."/>
            <person name="Molitoris D.R."/>
            <person name="Vaisanen M.L."/>
            <person name="Daigneault M."/>
            <person name="Allen-Vercoe E."/>
            <person name="Young S.K."/>
            <person name="Zeng Q."/>
            <person name="Gargeya S."/>
            <person name="Fitzgerald M."/>
            <person name="Haas B."/>
            <person name="Abouelleil A."/>
            <person name="Alvarado L."/>
            <person name="Arachchi H.M."/>
            <person name="Berlin A."/>
            <person name="Brown A."/>
            <person name="Chapman S.B."/>
            <person name="Chen Z."/>
            <person name="Dunbar C."/>
            <person name="Freedman E."/>
            <person name="Gearin G."/>
            <person name="Gellesch M."/>
            <person name="Goldberg J."/>
            <person name="Griggs A."/>
            <person name="Gujja S."/>
            <person name="Heiman D."/>
            <person name="Howarth C."/>
            <person name="Larson L."/>
            <person name="Lui A."/>
            <person name="MacDonald P.J.P."/>
            <person name="Montmayeur A."/>
            <person name="Murphy C."/>
            <person name="Neiman D."/>
            <person name="Pearson M."/>
            <person name="Priest M."/>
            <person name="Roberts A."/>
            <person name="Saif S."/>
            <person name="Shea T."/>
            <person name="Shenoy N."/>
            <person name="Sisk P."/>
            <person name="Stolte C."/>
            <person name="Sykes S."/>
            <person name="Wortman J."/>
            <person name="Nusbaum C."/>
            <person name="Birren B."/>
        </authorList>
    </citation>
    <scope>NUCLEOTIDE SEQUENCE [LARGE SCALE GENOMIC DNA]</scope>
    <source>
        <strain evidence="1 2">WAL-17108</strain>
    </source>
</reference>
<dbReference type="EMBL" id="ADLJ01000044">
    <property type="protein sequence ID" value="EHE96293.1"/>
    <property type="molecule type" value="Genomic_DNA"/>
</dbReference>
<dbReference type="PATRIC" id="fig|742733.3.peg.4983"/>
<dbReference type="AlphaFoldDB" id="G5HQG7"/>
<dbReference type="Proteomes" id="UP000003763">
    <property type="component" value="Unassembled WGS sequence"/>
</dbReference>
<protein>
    <submittedName>
        <fullName evidence="1">Uncharacterized protein</fullName>
    </submittedName>
</protein>
<organism evidence="1 2">
    <name type="scientific">[Clostridium] citroniae WAL-17108</name>
    <dbReference type="NCBI Taxonomy" id="742733"/>
    <lineage>
        <taxon>Bacteria</taxon>
        <taxon>Bacillati</taxon>
        <taxon>Bacillota</taxon>
        <taxon>Clostridia</taxon>
        <taxon>Lachnospirales</taxon>
        <taxon>Lachnospiraceae</taxon>
        <taxon>Enterocloster</taxon>
    </lineage>
</organism>
<dbReference type="HOGENOM" id="CLU_190638_0_0_9"/>
<name>G5HQG7_9FIRM</name>
<proteinExistence type="predicted"/>
<evidence type="ECO:0000313" key="2">
    <source>
        <dbReference type="Proteomes" id="UP000003763"/>
    </source>
</evidence>
<sequence>MILSKIKYIKVLHKVYRITDISFSAMTIRAVETDASIAEIPEDEMFNVAELSEFRITLINNGGLAKVIDFEAWKREHKRE</sequence>
<comment type="caution">
    <text evidence="1">The sequence shown here is derived from an EMBL/GenBank/DDBJ whole genome shotgun (WGS) entry which is preliminary data.</text>
</comment>